<dbReference type="InterPro" id="IPR005714">
    <property type="entry name" value="ATPase_T3SS_FliI/YscN"/>
</dbReference>
<dbReference type="PANTHER" id="PTHR15184">
    <property type="entry name" value="ATP SYNTHASE"/>
    <property type="match status" value="1"/>
</dbReference>
<dbReference type="Pfam" id="PF00006">
    <property type="entry name" value="ATP-synt_ab"/>
    <property type="match status" value="1"/>
</dbReference>
<comment type="catalytic activity">
    <reaction evidence="9">
        <text>ATP + H2O + cellular proteinSide 1 = ADP + phosphate + cellular proteinSide 2.</text>
        <dbReference type="EC" id="7.4.2.8"/>
    </reaction>
</comment>
<sequence length="447" mass="49154">MDMNNEYVPKLCCENIKKLLRHDDVVISIENTATYEGKIIEIGAIFIKAYLPLAKIGSIYQIKPSDEFAEVISINEMSVTLLPFCDMSGMFLGQWLSFYQSEFFISVGYGLLGRVVNGLGHPLAAGDKLTNIPYQRSLFREPPDPLSRAIIDKPLSVGVKAIDGLLTCGVGQRIGIFAGSGVGKSTLLGMICNGAQADIIVMALIGERGREVNEFLALLPEETRLRSVFVVTTSDRPPLERMKAAFTATTIAEFFRDQGKHVLLIMDSVTRYARAARDVGLSIGEPDIRGGFPPSVFATLPRLLERAGPAAVGAITAIYSVLIENDDANDPIADEVRSILDGHIILSRKLAEENHYPAIDVGLSASRIMINVTSREQSNAAATLKSMIATYKDVELLLRIGEYKHGEDPQVDRAIHLWPQIQSFCRQPFDSVMEFNTTINELFRTVG</sequence>
<dbReference type="HOGENOM" id="CLU_022398_5_1_6"/>
<dbReference type="InterPro" id="IPR020003">
    <property type="entry name" value="ATPase_a/bsu_AS"/>
</dbReference>
<keyword evidence="7" id="KW-1278">Translocase</keyword>
<evidence type="ECO:0000256" key="3">
    <source>
        <dbReference type="ARBA" id="ARBA00022490"/>
    </source>
</evidence>
<evidence type="ECO:0000313" key="11">
    <source>
        <dbReference type="EMBL" id="AIJ07821.1"/>
    </source>
</evidence>
<evidence type="ECO:0000256" key="2">
    <source>
        <dbReference type="ARBA" id="ARBA00022448"/>
    </source>
</evidence>
<dbReference type="EC" id="7.4.2.8" evidence="8"/>
<dbReference type="EMBL" id="CP006664">
    <property type="protein sequence ID" value="AIJ07821.1"/>
    <property type="molecule type" value="Genomic_DNA"/>
</dbReference>
<gene>
    <name evidence="11" type="primary">yscN</name>
    <name evidence="11" type="ORF">ETEE_1367</name>
</gene>
<reference evidence="11 12" key="1">
    <citation type="journal article" date="2012" name="PLoS ONE">
        <title>Edwardsiella comparative phylogenomics reveal the new intra/inter-species taxonomic relationships, virulence evolution and niche adaptation mechanisms.</title>
        <authorList>
            <person name="Yang M."/>
            <person name="Lv Y."/>
            <person name="Xiao J."/>
            <person name="Wu H."/>
            <person name="Zheng H."/>
            <person name="Liu Q."/>
            <person name="Zhang Y."/>
            <person name="Wang Q."/>
        </authorList>
    </citation>
    <scope>NUCLEOTIDE SEQUENCE [LARGE SCALE GENOMIC DNA]</scope>
    <source>
        <strain evidence="12">080813</strain>
    </source>
</reference>
<dbReference type="GO" id="GO:0016887">
    <property type="term" value="F:ATP hydrolysis activity"/>
    <property type="evidence" value="ECO:0007669"/>
    <property type="project" value="InterPro"/>
</dbReference>
<dbReference type="GO" id="GO:0030257">
    <property type="term" value="C:type III protein secretion system complex"/>
    <property type="evidence" value="ECO:0007669"/>
    <property type="project" value="InterPro"/>
</dbReference>
<evidence type="ECO:0000256" key="8">
    <source>
        <dbReference type="ARBA" id="ARBA00024382"/>
    </source>
</evidence>
<accession>A0A076LII5</accession>
<keyword evidence="6" id="KW-0653">Protein transport</keyword>
<dbReference type="CDD" id="cd01136">
    <property type="entry name" value="ATPase_flagellum-secretory_path_III"/>
    <property type="match status" value="1"/>
</dbReference>
<evidence type="ECO:0000256" key="5">
    <source>
        <dbReference type="ARBA" id="ARBA00022840"/>
    </source>
</evidence>
<dbReference type="InterPro" id="IPR050053">
    <property type="entry name" value="ATPase_alpha/beta_chains"/>
</dbReference>
<organism evidence="11 12">
    <name type="scientific">Edwardsiella anguillarum ET080813</name>
    <dbReference type="NCBI Taxonomy" id="667120"/>
    <lineage>
        <taxon>Bacteria</taxon>
        <taxon>Pseudomonadati</taxon>
        <taxon>Pseudomonadota</taxon>
        <taxon>Gammaproteobacteria</taxon>
        <taxon>Enterobacterales</taxon>
        <taxon>Hafniaceae</taxon>
        <taxon>Edwardsiella</taxon>
    </lineage>
</organism>
<dbReference type="GO" id="GO:0008564">
    <property type="term" value="F:protein-exporting ATPase activity"/>
    <property type="evidence" value="ECO:0007669"/>
    <property type="project" value="UniProtKB-EC"/>
</dbReference>
<dbReference type="FunFam" id="3.40.50.12240:FF:000002">
    <property type="entry name" value="Flagellum-specific ATP synthase FliI"/>
    <property type="match status" value="1"/>
</dbReference>
<dbReference type="InterPro" id="IPR027417">
    <property type="entry name" value="P-loop_NTPase"/>
</dbReference>
<dbReference type="Pfam" id="PF18269">
    <property type="entry name" value="T3SS_ATPase_C"/>
    <property type="match status" value="1"/>
</dbReference>
<evidence type="ECO:0000256" key="7">
    <source>
        <dbReference type="ARBA" id="ARBA00022967"/>
    </source>
</evidence>
<dbReference type="InterPro" id="IPR000194">
    <property type="entry name" value="ATPase_F1/V1/A1_a/bsu_nucl-bd"/>
</dbReference>
<evidence type="ECO:0000256" key="6">
    <source>
        <dbReference type="ARBA" id="ARBA00022927"/>
    </source>
</evidence>
<evidence type="ECO:0000256" key="1">
    <source>
        <dbReference type="ARBA" id="ARBA00004496"/>
    </source>
</evidence>
<proteinExistence type="predicted"/>
<evidence type="ECO:0000256" key="4">
    <source>
        <dbReference type="ARBA" id="ARBA00022741"/>
    </source>
</evidence>
<dbReference type="GO" id="GO:0046933">
    <property type="term" value="F:proton-transporting ATP synthase activity, rotational mechanism"/>
    <property type="evidence" value="ECO:0007669"/>
    <property type="project" value="TreeGrafter"/>
</dbReference>
<dbReference type="GO" id="GO:0005524">
    <property type="term" value="F:ATP binding"/>
    <property type="evidence" value="ECO:0007669"/>
    <property type="project" value="UniProtKB-KW"/>
</dbReference>
<evidence type="ECO:0000256" key="9">
    <source>
        <dbReference type="ARBA" id="ARBA00034006"/>
    </source>
</evidence>
<dbReference type="PROSITE" id="PS00152">
    <property type="entry name" value="ATPASE_ALPHA_BETA"/>
    <property type="match status" value="1"/>
</dbReference>
<dbReference type="Gene3D" id="3.40.50.12240">
    <property type="match status" value="1"/>
</dbReference>
<dbReference type="InterPro" id="IPR040627">
    <property type="entry name" value="T3SS_ATPase_C"/>
</dbReference>
<keyword evidence="4" id="KW-0547">Nucleotide-binding</keyword>
<evidence type="ECO:0000259" key="10">
    <source>
        <dbReference type="SMART" id="SM00382"/>
    </source>
</evidence>
<dbReference type="AlphaFoldDB" id="A0A076LII5"/>
<comment type="subcellular location">
    <subcellularLocation>
        <location evidence="1">Cytoplasm</location>
    </subcellularLocation>
</comment>
<dbReference type="PANTHER" id="PTHR15184:SF9">
    <property type="entry name" value="SPI-1 TYPE 3 SECRETION SYSTEM ATPASE"/>
    <property type="match status" value="1"/>
</dbReference>
<dbReference type="InterPro" id="IPR003593">
    <property type="entry name" value="AAA+_ATPase"/>
</dbReference>
<keyword evidence="5" id="KW-0067">ATP-binding</keyword>
<keyword evidence="2" id="KW-0813">Transport</keyword>
<dbReference type="KEGG" id="ete:ETEE_1367"/>
<feature type="domain" description="AAA+ ATPase" evidence="10">
    <location>
        <begin position="170"/>
        <end position="350"/>
    </location>
</feature>
<dbReference type="SUPFAM" id="SSF52540">
    <property type="entry name" value="P-loop containing nucleoside triphosphate hydrolases"/>
    <property type="match status" value="1"/>
</dbReference>
<name>A0A076LII5_9GAMM</name>
<dbReference type="Proteomes" id="UP000028681">
    <property type="component" value="Chromosome"/>
</dbReference>
<dbReference type="SMART" id="SM00382">
    <property type="entry name" value="AAA"/>
    <property type="match status" value="1"/>
</dbReference>
<protein>
    <recommendedName>
        <fullName evidence="8">protein-secreting ATPase</fullName>
        <ecNumber evidence="8">7.4.2.8</ecNumber>
    </recommendedName>
</protein>
<keyword evidence="3" id="KW-0963">Cytoplasm</keyword>
<dbReference type="GO" id="GO:0005737">
    <property type="term" value="C:cytoplasm"/>
    <property type="evidence" value="ECO:0007669"/>
    <property type="project" value="UniProtKB-SubCell"/>
</dbReference>
<dbReference type="GO" id="GO:0030254">
    <property type="term" value="P:protein secretion by the type III secretion system"/>
    <property type="evidence" value="ECO:0007669"/>
    <property type="project" value="InterPro"/>
</dbReference>
<dbReference type="NCBIfam" id="TIGR01026">
    <property type="entry name" value="fliI_yscN"/>
    <property type="match status" value="1"/>
</dbReference>
<evidence type="ECO:0000313" key="12">
    <source>
        <dbReference type="Proteomes" id="UP000028681"/>
    </source>
</evidence>